<evidence type="ECO:0000313" key="4">
    <source>
        <dbReference type="EMBL" id="MDH2392758.1"/>
    </source>
</evidence>
<reference evidence="4 5" key="1">
    <citation type="submission" date="2023-04" db="EMBL/GenBank/DDBJ databases">
        <title>Streptomyces chengmaiensis sp. nov. isolated from the stem of mangrove plant in Hainan.</title>
        <authorList>
            <person name="Huang X."/>
            <person name="Zhou S."/>
            <person name="Chu X."/>
            <person name="Xie Y."/>
            <person name="Lin Y."/>
        </authorList>
    </citation>
    <scope>NUCLEOTIDE SEQUENCE [LARGE SCALE GENOMIC DNA]</scope>
    <source>
        <strain evidence="4 5">HNM0663</strain>
    </source>
</reference>
<evidence type="ECO:0000313" key="5">
    <source>
        <dbReference type="Proteomes" id="UP001223144"/>
    </source>
</evidence>
<dbReference type="InterPro" id="IPR050832">
    <property type="entry name" value="Bact_Acetyltransf"/>
</dbReference>
<organism evidence="4 5">
    <name type="scientific">Streptomyces chengmaiensis</name>
    <dbReference type="NCBI Taxonomy" id="3040919"/>
    <lineage>
        <taxon>Bacteria</taxon>
        <taxon>Bacillati</taxon>
        <taxon>Actinomycetota</taxon>
        <taxon>Actinomycetes</taxon>
        <taxon>Kitasatosporales</taxon>
        <taxon>Streptomycetaceae</taxon>
        <taxon>Streptomyces</taxon>
    </lineage>
</organism>
<dbReference type="PANTHER" id="PTHR43877">
    <property type="entry name" value="AMINOALKYLPHOSPHONATE N-ACETYLTRANSFERASE-RELATED-RELATED"/>
    <property type="match status" value="1"/>
</dbReference>
<evidence type="ECO:0000259" key="3">
    <source>
        <dbReference type="PROSITE" id="PS51186"/>
    </source>
</evidence>
<name>A0ABT6HVL5_9ACTN</name>
<dbReference type="Gene3D" id="3.40.630.30">
    <property type="match status" value="1"/>
</dbReference>
<dbReference type="PROSITE" id="PS51186">
    <property type="entry name" value="GNAT"/>
    <property type="match status" value="1"/>
</dbReference>
<keyword evidence="5" id="KW-1185">Reference proteome</keyword>
<feature type="domain" description="N-acetyltransferase" evidence="3">
    <location>
        <begin position="3"/>
        <end position="190"/>
    </location>
</feature>
<keyword evidence="1" id="KW-0808">Transferase</keyword>
<protein>
    <submittedName>
        <fullName evidence="4">GNAT family N-acetyltransferase</fullName>
    </submittedName>
</protein>
<gene>
    <name evidence="4" type="ORF">QCN29_29050</name>
</gene>
<sequence length="193" mass="21171">MDYVIRAVQSDEWVKARELRLAALQDPVAPLAFLETYKNAIEKPDAFWQERTARVAAGGVQAAGEPPACQFIGEAPDGTWGGTLTVRVEPAGTGLSFAAEAKVDQAHVVGVYVRPDARGSGLADALFRAAIEWSWALPKPKIERVRLYVHEHNTRAAAFYRRVGFLASGETLPTPDDAMARELEYEIRRPPGL</sequence>
<evidence type="ECO:0000256" key="1">
    <source>
        <dbReference type="ARBA" id="ARBA00022679"/>
    </source>
</evidence>
<dbReference type="InterPro" id="IPR000182">
    <property type="entry name" value="GNAT_dom"/>
</dbReference>
<dbReference type="EMBL" id="JARWBG010000047">
    <property type="protein sequence ID" value="MDH2392758.1"/>
    <property type="molecule type" value="Genomic_DNA"/>
</dbReference>
<proteinExistence type="predicted"/>
<dbReference type="Pfam" id="PF00583">
    <property type="entry name" value="Acetyltransf_1"/>
    <property type="match status" value="1"/>
</dbReference>
<dbReference type="InterPro" id="IPR016181">
    <property type="entry name" value="Acyl_CoA_acyltransferase"/>
</dbReference>
<dbReference type="CDD" id="cd04301">
    <property type="entry name" value="NAT_SF"/>
    <property type="match status" value="1"/>
</dbReference>
<keyword evidence="2" id="KW-0012">Acyltransferase</keyword>
<accession>A0ABT6HVL5</accession>
<evidence type="ECO:0000256" key="2">
    <source>
        <dbReference type="ARBA" id="ARBA00023315"/>
    </source>
</evidence>
<dbReference type="Proteomes" id="UP001223144">
    <property type="component" value="Unassembled WGS sequence"/>
</dbReference>
<comment type="caution">
    <text evidence="4">The sequence shown here is derived from an EMBL/GenBank/DDBJ whole genome shotgun (WGS) entry which is preliminary data.</text>
</comment>
<dbReference type="SUPFAM" id="SSF55729">
    <property type="entry name" value="Acyl-CoA N-acyltransferases (Nat)"/>
    <property type="match status" value="1"/>
</dbReference>
<dbReference type="RefSeq" id="WP_279931898.1">
    <property type="nucleotide sequence ID" value="NZ_JARWBG010000047.1"/>
</dbReference>